<dbReference type="GO" id="GO:0007188">
    <property type="term" value="P:adenylate cyclase-modulating G protein-coupled receptor signaling pathway"/>
    <property type="evidence" value="ECO:0007669"/>
    <property type="project" value="TreeGrafter"/>
</dbReference>
<keyword evidence="4 5" id="KW-0472">Membrane</keyword>
<accession>A0AAN7VUT9</accession>
<dbReference type="GO" id="GO:0007166">
    <property type="term" value="P:cell surface receptor signaling pathway"/>
    <property type="evidence" value="ECO:0007669"/>
    <property type="project" value="InterPro"/>
</dbReference>
<dbReference type="PRINTS" id="PR00249">
    <property type="entry name" value="GPCRSECRETIN"/>
</dbReference>
<evidence type="ECO:0000259" key="6">
    <source>
        <dbReference type="PROSITE" id="PS50261"/>
    </source>
</evidence>
<evidence type="ECO:0000256" key="2">
    <source>
        <dbReference type="ARBA" id="ARBA00022692"/>
    </source>
</evidence>
<evidence type="ECO:0000256" key="3">
    <source>
        <dbReference type="ARBA" id="ARBA00022989"/>
    </source>
</evidence>
<feature type="transmembrane region" description="Helical" evidence="5">
    <location>
        <begin position="47"/>
        <end position="68"/>
    </location>
</feature>
<keyword evidence="8" id="KW-1185">Reference proteome</keyword>
<evidence type="ECO:0000256" key="1">
    <source>
        <dbReference type="ARBA" id="ARBA00004141"/>
    </source>
</evidence>
<comment type="subcellular location">
    <subcellularLocation>
        <location evidence="1">Membrane</location>
        <topology evidence="1">Multi-pass membrane protein</topology>
    </subcellularLocation>
</comment>
<organism evidence="7 8">
    <name type="scientific">Pyrocoelia pectoralis</name>
    <dbReference type="NCBI Taxonomy" id="417401"/>
    <lineage>
        <taxon>Eukaryota</taxon>
        <taxon>Metazoa</taxon>
        <taxon>Ecdysozoa</taxon>
        <taxon>Arthropoda</taxon>
        <taxon>Hexapoda</taxon>
        <taxon>Insecta</taxon>
        <taxon>Pterygota</taxon>
        <taxon>Neoptera</taxon>
        <taxon>Endopterygota</taxon>
        <taxon>Coleoptera</taxon>
        <taxon>Polyphaga</taxon>
        <taxon>Elateriformia</taxon>
        <taxon>Elateroidea</taxon>
        <taxon>Lampyridae</taxon>
        <taxon>Lampyrinae</taxon>
        <taxon>Pyrocoelia</taxon>
    </lineage>
</organism>
<dbReference type="InterPro" id="IPR050332">
    <property type="entry name" value="GPCR_2"/>
</dbReference>
<dbReference type="PANTHER" id="PTHR45620:SF42">
    <property type="entry name" value="G-PROTEIN COUPLED RECEPTOR SEB-2"/>
    <property type="match status" value="1"/>
</dbReference>
<protein>
    <recommendedName>
        <fullName evidence="6">G-protein coupled receptors family 2 profile 2 domain-containing protein</fullName>
    </recommendedName>
</protein>
<comment type="caution">
    <text evidence="7">The sequence shown here is derived from an EMBL/GenBank/DDBJ whole genome shotgun (WGS) entry which is preliminary data.</text>
</comment>
<proteinExistence type="predicted"/>
<dbReference type="EMBL" id="JAVRBK010000001">
    <property type="protein sequence ID" value="KAK5650099.1"/>
    <property type="molecule type" value="Genomic_DNA"/>
</dbReference>
<feature type="transmembrane region" description="Helical" evidence="5">
    <location>
        <begin position="7"/>
        <end position="27"/>
    </location>
</feature>
<dbReference type="GO" id="GO:0008528">
    <property type="term" value="F:G protein-coupled peptide receptor activity"/>
    <property type="evidence" value="ECO:0007669"/>
    <property type="project" value="TreeGrafter"/>
</dbReference>
<keyword evidence="2 5" id="KW-0812">Transmembrane</keyword>
<dbReference type="Gene3D" id="1.20.1070.10">
    <property type="entry name" value="Rhodopsin 7-helix transmembrane proteins"/>
    <property type="match status" value="1"/>
</dbReference>
<evidence type="ECO:0000313" key="7">
    <source>
        <dbReference type="EMBL" id="KAK5650099.1"/>
    </source>
</evidence>
<dbReference type="GO" id="GO:0005886">
    <property type="term" value="C:plasma membrane"/>
    <property type="evidence" value="ECO:0007669"/>
    <property type="project" value="TreeGrafter"/>
</dbReference>
<sequence length="246" mass="28411">MKHIVHIIEFLVLSFLPTTVWAIIVAIQNNQLCWVADSDWHQWIPDGFRIAILSTNMLLLADIIRVLLMKLRRNVNPQHTKSTLKAMSFLIPLFGIPFILTASRNMIDNSSCRAGDVYYYITYIIQSFQSVMVAILFCYCNKEVQQQIKRTYEMMAIMCNERFPSTKRKSESCRRDTAATYIQNQLGSQHEQNITNPTLDVNLKVDTWVTENNLQENSVNFGVVHELINNSSEHSDTLSLKVLHQL</sequence>
<gene>
    <name evidence="7" type="ORF">RI129_001128</name>
</gene>
<evidence type="ECO:0000256" key="4">
    <source>
        <dbReference type="ARBA" id="ARBA00023136"/>
    </source>
</evidence>
<dbReference type="AlphaFoldDB" id="A0AAN7VUT9"/>
<reference evidence="7 8" key="1">
    <citation type="journal article" date="2024" name="Insects">
        <title>An Improved Chromosome-Level Genome Assembly of the Firefly Pyrocoelia pectoralis.</title>
        <authorList>
            <person name="Fu X."/>
            <person name="Meyer-Rochow V.B."/>
            <person name="Ballantyne L."/>
            <person name="Zhu X."/>
        </authorList>
    </citation>
    <scope>NUCLEOTIDE SEQUENCE [LARGE SCALE GENOMIC DNA]</scope>
    <source>
        <strain evidence="7">XCY_ONT2</strain>
    </source>
</reference>
<evidence type="ECO:0000313" key="8">
    <source>
        <dbReference type="Proteomes" id="UP001329430"/>
    </source>
</evidence>
<keyword evidence="3 5" id="KW-1133">Transmembrane helix</keyword>
<dbReference type="PROSITE" id="PS50261">
    <property type="entry name" value="G_PROTEIN_RECEP_F2_4"/>
    <property type="match status" value="1"/>
</dbReference>
<feature type="transmembrane region" description="Helical" evidence="5">
    <location>
        <begin position="89"/>
        <end position="107"/>
    </location>
</feature>
<dbReference type="InterPro" id="IPR017981">
    <property type="entry name" value="GPCR_2-like_7TM"/>
</dbReference>
<name>A0AAN7VUT9_9COLE</name>
<dbReference type="PANTHER" id="PTHR45620">
    <property type="entry name" value="PDF RECEPTOR-LIKE PROTEIN-RELATED"/>
    <property type="match status" value="1"/>
</dbReference>
<dbReference type="InterPro" id="IPR000832">
    <property type="entry name" value="GPCR_2_secretin-like"/>
</dbReference>
<feature type="domain" description="G-protein coupled receptors family 2 profile 2" evidence="6">
    <location>
        <begin position="13"/>
        <end position="141"/>
    </location>
</feature>
<dbReference type="Pfam" id="PF00002">
    <property type="entry name" value="7tm_2"/>
    <property type="match status" value="1"/>
</dbReference>
<feature type="transmembrane region" description="Helical" evidence="5">
    <location>
        <begin position="119"/>
        <end position="140"/>
    </location>
</feature>
<evidence type="ECO:0000256" key="5">
    <source>
        <dbReference type="SAM" id="Phobius"/>
    </source>
</evidence>
<dbReference type="Proteomes" id="UP001329430">
    <property type="component" value="Chromosome 1"/>
</dbReference>